<feature type="non-terminal residue" evidence="3">
    <location>
        <position position="1"/>
    </location>
</feature>
<dbReference type="AlphaFoldDB" id="A0A0A9XS38"/>
<protein>
    <submittedName>
        <fullName evidence="3">Zonadhesin</fullName>
    </submittedName>
</protein>
<dbReference type="EMBL" id="GBHO01021996">
    <property type="protein sequence ID" value="JAG21608.1"/>
    <property type="molecule type" value="Transcribed_RNA"/>
</dbReference>
<feature type="transmembrane region" description="Helical" evidence="2">
    <location>
        <begin position="39"/>
        <end position="56"/>
    </location>
</feature>
<sequence length="233" mass="25666">APRAPECSQGTLILLKQKPNKHATYRYLRRITAMTRMRSIPLLFTLFSLGSCFILVPDDVLSLLNAFYSRFPPIRIGMNNTKVGLGFRMGRNVDVQFLVELGPQGAPRPTDSSKREAATAPNSVTTSQNRWPAVQSPVTTVLNRLPAVQSPVTTVFNRLPAVQSPVTTVLNQLPTVREPVTSNKPPIVLPVDFISRLRQRRPGITAPTSRPTTTTLALSTDVDIRENEIDLGA</sequence>
<reference evidence="3" key="1">
    <citation type="journal article" date="2014" name="PLoS ONE">
        <title>Transcriptome-Based Identification of ABC Transporters in the Western Tarnished Plant Bug Lygus hesperus.</title>
        <authorList>
            <person name="Hull J.J."/>
            <person name="Chaney K."/>
            <person name="Geib S.M."/>
            <person name="Fabrick J.A."/>
            <person name="Brent C.S."/>
            <person name="Walsh D."/>
            <person name="Lavine L.C."/>
        </authorList>
    </citation>
    <scope>NUCLEOTIDE SEQUENCE</scope>
</reference>
<reference evidence="3" key="2">
    <citation type="submission" date="2014-07" db="EMBL/GenBank/DDBJ databases">
        <authorList>
            <person name="Hull J."/>
        </authorList>
    </citation>
    <scope>NUCLEOTIDE SEQUENCE</scope>
</reference>
<evidence type="ECO:0000313" key="3">
    <source>
        <dbReference type="EMBL" id="JAG21608.1"/>
    </source>
</evidence>
<feature type="non-terminal residue" evidence="3">
    <location>
        <position position="233"/>
    </location>
</feature>
<gene>
    <name evidence="3" type="primary">Zan_4</name>
    <name evidence="3" type="ORF">CM83_229</name>
</gene>
<accession>A0A0A9XS38</accession>
<organism evidence="3">
    <name type="scientific">Lygus hesperus</name>
    <name type="common">Western plant bug</name>
    <dbReference type="NCBI Taxonomy" id="30085"/>
    <lineage>
        <taxon>Eukaryota</taxon>
        <taxon>Metazoa</taxon>
        <taxon>Ecdysozoa</taxon>
        <taxon>Arthropoda</taxon>
        <taxon>Hexapoda</taxon>
        <taxon>Insecta</taxon>
        <taxon>Pterygota</taxon>
        <taxon>Neoptera</taxon>
        <taxon>Paraneoptera</taxon>
        <taxon>Hemiptera</taxon>
        <taxon>Heteroptera</taxon>
        <taxon>Panheteroptera</taxon>
        <taxon>Cimicomorpha</taxon>
        <taxon>Miridae</taxon>
        <taxon>Mirini</taxon>
        <taxon>Lygus</taxon>
    </lineage>
</organism>
<keyword evidence="2" id="KW-0472">Membrane</keyword>
<feature type="region of interest" description="Disordered" evidence="1">
    <location>
        <begin position="104"/>
        <end position="132"/>
    </location>
</feature>
<feature type="compositionally biased region" description="Polar residues" evidence="1">
    <location>
        <begin position="120"/>
        <end position="132"/>
    </location>
</feature>
<keyword evidence="2" id="KW-0812">Transmembrane</keyword>
<evidence type="ECO:0000256" key="2">
    <source>
        <dbReference type="SAM" id="Phobius"/>
    </source>
</evidence>
<evidence type="ECO:0000256" key="1">
    <source>
        <dbReference type="SAM" id="MobiDB-lite"/>
    </source>
</evidence>
<name>A0A0A9XS38_LYGHE</name>
<keyword evidence="2" id="KW-1133">Transmembrane helix</keyword>
<proteinExistence type="predicted"/>